<dbReference type="STRING" id="1036612.A0A1L9U0I6"/>
<dbReference type="Proteomes" id="UP000184356">
    <property type="component" value="Unassembled WGS sequence"/>
</dbReference>
<reference evidence="4" key="1">
    <citation type="journal article" date="2017" name="Genome Biol.">
        <title>Comparative genomics reveals high biological diversity and specific adaptations in the industrially and medically important fungal genus Aspergillus.</title>
        <authorList>
            <person name="de Vries R.P."/>
            <person name="Riley R."/>
            <person name="Wiebenga A."/>
            <person name="Aguilar-Osorio G."/>
            <person name="Amillis S."/>
            <person name="Uchima C.A."/>
            <person name="Anderluh G."/>
            <person name="Asadollahi M."/>
            <person name="Askin M."/>
            <person name="Barry K."/>
            <person name="Battaglia E."/>
            <person name="Bayram O."/>
            <person name="Benocci T."/>
            <person name="Braus-Stromeyer S.A."/>
            <person name="Caldana C."/>
            <person name="Canovas D."/>
            <person name="Cerqueira G.C."/>
            <person name="Chen F."/>
            <person name="Chen W."/>
            <person name="Choi C."/>
            <person name="Clum A."/>
            <person name="Dos Santos R.A."/>
            <person name="Damasio A.R."/>
            <person name="Diallinas G."/>
            <person name="Emri T."/>
            <person name="Fekete E."/>
            <person name="Flipphi M."/>
            <person name="Freyberg S."/>
            <person name="Gallo A."/>
            <person name="Gournas C."/>
            <person name="Habgood R."/>
            <person name="Hainaut M."/>
            <person name="Harispe M.L."/>
            <person name="Henrissat B."/>
            <person name="Hilden K.S."/>
            <person name="Hope R."/>
            <person name="Hossain A."/>
            <person name="Karabika E."/>
            <person name="Karaffa L."/>
            <person name="Karanyi Z."/>
            <person name="Krasevec N."/>
            <person name="Kuo A."/>
            <person name="Kusch H."/>
            <person name="LaButti K."/>
            <person name="Lagendijk E.L."/>
            <person name="Lapidus A."/>
            <person name="Levasseur A."/>
            <person name="Lindquist E."/>
            <person name="Lipzen A."/>
            <person name="Logrieco A.F."/>
            <person name="MacCabe A."/>
            <person name="Maekelae M.R."/>
            <person name="Malavazi I."/>
            <person name="Melin P."/>
            <person name="Meyer V."/>
            <person name="Mielnichuk N."/>
            <person name="Miskei M."/>
            <person name="Molnar A.P."/>
            <person name="Mule G."/>
            <person name="Ngan C.Y."/>
            <person name="Orejas M."/>
            <person name="Orosz E."/>
            <person name="Ouedraogo J.P."/>
            <person name="Overkamp K.M."/>
            <person name="Park H.-S."/>
            <person name="Perrone G."/>
            <person name="Piumi F."/>
            <person name="Punt P.J."/>
            <person name="Ram A.F."/>
            <person name="Ramon A."/>
            <person name="Rauscher S."/>
            <person name="Record E."/>
            <person name="Riano-Pachon D.M."/>
            <person name="Robert V."/>
            <person name="Roehrig J."/>
            <person name="Ruller R."/>
            <person name="Salamov A."/>
            <person name="Salih N.S."/>
            <person name="Samson R.A."/>
            <person name="Sandor E."/>
            <person name="Sanguinetti M."/>
            <person name="Schuetze T."/>
            <person name="Sepcic K."/>
            <person name="Shelest E."/>
            <person name="Sherlock G."/>
            <person name="Sophianopoulou V."/>
            <person name="Squina F.M."/>
            <person name="Sun H."/>
            <person name="Susca A."/>
            <person name="Todd R.B."/>
            <person name="Tsang A."/>
            <person name="Unkles S.E."/>
            <person name="van de Wiele N."/>
            <person name="van Rossen-Uffink D."/>
            <person name="Oliveira J.V."/>
            <person name="Vesth T.C."/>
            <person name="Visser J."/>
            <person name="Yu J.-H."/>
            <person name="Zhou M."/>
            <person name="Andersen M.R."/>
            <person name="Archer D.B."/>
            <person name="Baker S.E."/>
            <person name="Benoit I."/>
            <person name="Brakhage A.A."/>
            <person name="Braus G.H."/>
            <person name="Fischer R."/>
            <person name="Frisvad J.C."/>
            <person name="Goldman G.H."/>
            <person name="Houbraken J."/>
            <person name="Oakley B."/>
            <person name="Pocsi I."/>
            <person name="Scazzocchio C."/>
            <person name="Seiboth B."/>
            <person name="vanKuyk P.A."/>
            <person name="Wortman J."/>
            <person name="Dyer P.S."/>
            <person name="Grigoriev I.V."/>
        </authorList>
    </citation>
    <scope>NUCLEOTIDE SEQUENCE [LARGE SCALE GENOMIC DNA]</scope>
    <source>
        <strain evidence="4">CBS 593.65</strain>
    </source>
</reference>
<organism evidence="3 4">
    <name type="scientific">Aspergillus sydowii CBS 593.65</name>
    <dbReference type="NCBI Taxonomy" id="1036612"/>
    <lineage>
        <taxon>Eukaryota</taxon>
        <taxon>Fungi</taxon>
        <taxon>Dikarya</taxon>
        <taxon>Ascomycota</taxon>
        <taxon>Pezizomycotina</taxon>
        <taxon>Eurotiomycetes</taxon>
        <taxon>Eurotiomycetidae</taxon>
        <taxon>Eurotiales</taxon>
        <taxon>Aspergillaceae</taxon>
        <taxon>Aspergillus</taxon>
        <taxon>Aspergillus subgen. Nidulantes</taxon>
    </lineage>
</organism>
<name>A0A1L9U0I6_9EURO</name>
<proteinExistence type="predicted"/>
<evidence type="ECO:0000313" key="3">
    <source>
        <dbReference type="EMBL" id="OJJ65165.1"/>
    </source>
</evidence>
<evidence type="ECO:0008006" key="5">
    <source>
        <dbReference type="Google" id="ProtNLM"/>
    </source>
</evidence>
<keyword evidence="2" id="KW-0732">Signal</keyword>
<feature type="chain" id="PRO_5012566939" description="Extracellular membrane protein CFEM domain-containing protein" evidence="2">
    <location>
        <begin position="18"/>
        <end position="202"/>
    </location>
</feature>
<evidence type="ECO:0000256" key="1">
    <source>
        <dbReference type="SAM" id="MobiDB-lite"/>
    </source>
</evidence>
<keyword evidence="4" id="KW-1185">Reference proteome</keyword>
<feature type="signal peptide" evidence="2">
    <location>
        <begin position="1"/>
        <end position="17"/>
    </location>
</feature>
<accession>A0A1L9U0I6</accession>
<protein>
    <recommendedName>
        <fullName evidence="5">Extracellular membrane protein CFEM domain-containing protein</fullName>
    </recommendedName>
</protein>
<dbReference type="AlphaFoldDB" id="A0A1L9U0I6"/>
<dbReference type="OrthoDB" id="4160690at2759"/>
<dbReference type="VEuPathDB" id="FungiDB:ASPSYDRAFT_54504"/>
<gene>
    <name evidence="3" type="ORF">ASPSYDRAFT_54504</name>
</gene>
<feature type="compositionally biased region" description="Low complexity" evidence="1">
    <location>
        <begin position="96"/>
        <end position="172"/>
    </location>
</feature>
<evidence type="ECO:0000256" key="2">
    <source>
        <dbReference type="SAM" id="SignalP"/>
    </source>
</evidence>
<feature type="region of interest" description="Disordered" evidence="1">
    <location>
        <begin position="95"/>
        <end position="178"/>
    </location>
</feature>
<evidence type="ECO:0000313" key="4">
    <source>
        <dbReference type="Proteomes" id="UP000184356"/>
    </source>
</evidence>
<dbReference type="RefSeq" id="XP_040708971.1">
    <property type="nucleotide sequence ID" value="XM_040848863.1"/>
</dbReference>
<dbReference type="EMBL" id="KV878582">
    <property type="protein sequence ID" value="OJJ65165.1"/>
    <property type="molecule type" value="Genomic_DNA"/>
</dbReference>
<sequence length="202" mass="20591">MRFTAVSIACILAGASAFEYPEFVPLHKRQEPGTPAYECHANCGGIITEARSDGYCDKSDFKTKLSDCLDCALEFDIWKYYGNSVSSAAEECGLDATPVESSPSSSSSATASETATETGSQTESSSTPTESSTESTADASLTVSSTPVIPTATTPTTATTPGSSSSSSSTPSNPEFTGAAALNRSAGMVVGGLIGSLMAALM</sequence>
<dbReference type="GeneID" id="63764936"/>